<reference evidence="14 15" key="1">
    <citation type="journal article" date="2001" name="Nucleic Acids Res.">
        <title>The complete genome sequence of the murine respiratory pathogen Mycoplasma pulmonis.</title>
        <authorList>
            <person name="Chambaud I."/>
            <person name="Heilig R."/>
            <person name="Ferris S."/>
            <person name="Barbe V."/>
            <person name="Samson D."/>
            <person name="Galisson F."/>
            <person name="Moszer I."/>
            <person name="Dybvig K."/>
            <person name="Wroblewski H."/>
            <person name="Viari A."/>
            <person name="Rocha E.P.C."/>
            <person name="Blanchard A."/>
        </authorList>
    </citation>
    <scope>NUCLEOTIDE SEQUENCE [LARGE SCALE GENOMIC DNA]</scope>
    <source>
        <strain evidence="14 15">UAB CTIP</strain>
    </source>
</reference>
<dbReference type="GO" id="GO:0016787">
    <property type="term" value="F:hydrolase activity"/>
    <property type="evidence" value="ECO:0007669"/>
    <property type="project" value="UniProtKB-KW"/>
</dbReference>
<dbReference type="Pfam" id="PF00006">
    <property type="entry name" value="ATP-synt_ab"/>
    <property type="match status" value="1"/>
</dbReference>
<dbReference type="RefSeq" id="WP_010925501.1">
    <property type="nucleotide sequence ID" value="NC_002771.1"/>
</dbReference>
<dbReference type="InterPro" id="IPR005294">
    <property type="entry name" value="ATP_synth_F1_asu"/>
</dbReference>
<evidence type="ECO:0000256" key="10">
    <source>
        <dbReference type="ARBA" id="ARBA00023196"/>
    </source>
</evidence>
<evidence type="ECO:0000256" key="6">
    <source>
        <dbReference type="ARBA" id="ARBA00022840"/>
    </source>
</evidence>
<keyword evidence="14" id="KW-0378">Hydrolase</keyword>
<evidence type="ECO:0000256" key="2">
    <source>
        <dbReference type="ARBA" id="ARBA00008936"/>
    </source>
</evidence>
<protein>
    <submittedName>
        <fullName evidence="14">ATP SYNTHASE ALPHA CHAIN</fullName>
        <ecNumber evidence="14">3.6.1.34</ecNumber>
    </submittedName>
</protein>
<comment type="subunit">
    <text evidence="12">F-type ATPases have 2 components, CF(1) - the catalytic core - and CF(0) - the membrane proton channel. CF(1) has five subunits: alpha(3), beta(3), gamma(1), delta(1), epsilon(1). CF(0) has four main subunits: a(1), b(1), b'(1) and c(9-12).</text>
</comment>
<feature type="domain" description="AAA+ ATPase" evidence="13">
    <location>
        <begin position="145"/>
        <end position="327"/>
    </location>
</feature>
<sequence length="509" mass="57431">MQIMPKVVSIIDYVIEVQGKFPFEEGQFFTIKNKPSVKALVLSAEINRAFLLVDTSKVPIEIGDELIVKPAYNEIQTSRQFFGKVVNIDGEIVYPVTQNKTVVYEPNLRKGNIFFQPVGMLERQHLSEQLYTGILSIDLFNPIGRGQREIIVGDKQTGKTHIALNTIINQRNSGVKCIYVSIGQNNKNLSNVYTTLKNANALDYTIIFEASSENAFDQYLIPHVAMAHAENLSFNDDVLIVFDDLTKHANICREISLLIDKPIGKEAFPPDIFFTHSKLLERSGRFIGRKSIAALPIVKTVDGNLASLISSNLISISDGQIVTSTKLFLEGKIPAVDLDFSVSRTGSSIQKKSVAQVSAKLSKIYHAYIRQEKLSSIDYELNKETAKLIFSGESIEKLLVQPGFQYYSEEIVFIITRIITWGFLQDVKNPKAALAFILILIKNNSYGKFIYQNILKDIEVDDFVIKNFFAYALNQYFKHVGENTQLKVKQDFVDFDSQELERLVSLIGR</sequence>
<dbReference type="GO" id="GO:0005524">
    <property type="term" value="F:ATP binding"/>
    <property type="evidence" value="ECO:0007669"/>
    <property type="project" value="UniProtKB-KW"/>
</dbReference>
<dbReference type="NCBIfam" id="NF045936">
    <property type="entry name" value="MSC_0619_alpha"/>
    <property type="match status" value="1"/>
</dbReference>
<dbReference type="FunFam" id="3.40.50.300:FF:002432">
    <property type="entry name" value="ATP synthase subunit alpha, mitochondrial"/>
    <property type="match status" value="1"/>
</dbReference>
<dbReference type="SUPFAM" id="SSF52540">
    <property type="entry name" value="P-loop containing nucleoside triphosphate hydrolases"/>
    <property type="match status" value="1"/>
</dbReference>
<dbReference type="GO" id="GO:0043531">
    <property type="term" value="F:ADP binding"/>
    <property type="evidence" value="ECO:0007669"/>
    <property type="project" value="TreeGrafter"/>
</dbReference>
<evidence type="ECO:0000256" key="8">
    <source>
        <dbReference type="ARBA" id="ARBA00023065"/>
    </source>
</evidence>
<dbReference type="PANTHER" id="PTHR48082:SF2">
    <property type="entry name" value="ATP SYNTHASE SUBUNIT ALPHA, MITOCHONDRIAL"/>
    <property type="match status" value="1"/>
</dbReference>
<accession>Q98PM2</accession>
<keyword evidence="7" id="KW-1278">Translocase</keyword>
<evidence type="ECO:0000256" key="4">
    <source>
        <dbReference type="ARBA" id="ARBA00022741"/>
    </source>
</evidence>
<keyword evidence="9" id="KW-0472">Membrane</keyword>
<name>Q98PM2_MYCPU</name>
<evidence type="ECO:0000256" key="3">
    <source>
        <dbReference type="ARBA" id="ARBA00022448"/>
    </source>
</evidence>
<dbReference type="InterPro" id="IPR000793">
    <property type="entry name" value="ATP_synth_asu_C"/>
</dbReference>
<dbReference type="InterPro" id="IPR000194">
    <property type="entry name" value="ATPase_F1/V1/A1_a/bsu_nucl-bd"/>
</dbReference>
<keyword evidence="8" id="KW-0406">Ion transport</keyword>
<dbReference type="HOGENOM" id="CLU_010091_0_0_14"/>
<dbReference type="BioCyc" id="MPUL272635:G1GT6-713-MONOMER"/>
<evidence type="ECO:0000256" key="1">
    <source>
        <dbReference type="ARBA" id="ARBA00004370"/>
    </source>
</evidence>
<keyword evidence="6" id="KW-0067">ATP-binding</keyword>
<keyword evidence="11" id="KW-0066">ATP synthesis</keyword>
<dbReference type="InterPro" id="IPR027417">
    <property type="entry name" value="P-loop_NTPase"/>
</dbReference>
<dbReference type="Pfam" id="PF00306">
    <property type="entry name" value="ATP-synt_ab_C"/>
    <property type="match status" value="1"/>
</dbReference>
<evidence type="ECO:0000313" key="14">
    <source>
        <dbReference type="EMBL" id="CAC13873.1"/>
    </source>
</evidence>
<dbReference type="GO" id="GO:0045259">
    <property type="term" value="C:proton-transporting ATP synthase complex"/>
    <property type="evidence" value="ECO:0007669"/>
    <property type="project" value="UniProtKB-KW"/>
</dbReference>
<dbReference type="EMBL" id="AL445565">
    <property type="protein sequence ID" value="CAC13873.1"/>
    <property type="molecule type" value="Genomic_DNA"/>
</dbReference>
<dbReference type="Proteomes" id="UP000000528">
    <property type="component" value="Chromosome"/>
</dbReference>
<comment type="similarity">
    <text evidence="2">Belongs to the ATPase alpha/beta chains family.</text>
</comment>
<evidence type="ECO:0000256" key="9">
    <source>
        <dbReference type="ARBA" id="ARBA00023136"/>
    </source>
</evidence>
<organism evidence="15">
    <name type="scientific">Mycoplasmopsis pulmonis (strain UAB CTIP)</name>
    <name type="common">Mycoplasma pulmonis</name>
    <dbReference type="NCBI Taxonomy" id="272635"/>
    <lineage>
        <taxon>Bacteria</taxon>
        <taxon>Bacillati</taxon>
        <taxon>Mycoplasmatota</taxon>
        <taxon>Mycoplasmoidales</taxon>
        <taxon>Metamycoplasmataceae</taxon>
        <taxon>Mycoplasmopsis</taxon>
    </lineage>
</organism>
<dbReference type="eggNOG" id="COG0056">
    <property type="taxonomic scope" value="Bacteria"/>
</dbReference>
<dbReference type="InterPro" id="IPR003593">
    <property type="entry name" value="AAA+_ATPase"/>
</dbReference>
<dbReference type="Gene3D" id="3.40.50.12240">
    <property type="match status" value="1"/>
</dbReference>
<comment type="subcellular location">
    <subcellularLocation>
        <location evidence="1">Membrane</location>
    </subcellularLocation>
</comment>
<dbReference type="NCBIfam" id="NF005523">
    <property type="entry name" value="PRK07165.1"/>
    <property type="match status" value="1"/>
</dbReference>
<keyword evidence="10" id="KW-0139">CF(1)</keyword>
<evidence type="ECO:0000256" key="7">
    <source>
        <dbReference type="ARBA" id="ARBA00022967"/>
    </source>
</evidence>
<keyword evidence="15" id="KW-1185">Reference proteome</keyword>
<dbReference type="AlphaFoldDB" id="Q98PM2"/>
<keyword evidence="4" id="KW-0547">Nucleotide-binding</keyword>
<evidence type="ECO:0000313" key="15">
    <source>
        <dbReference type="Proteomes" id="UP000000528"/>
    </source>
</evidence>
<dbReference type="STRING" id="272635.gene:17577311"/>
<dbReference type="SMART" id="SM00382">
    <property type="entry name" value="AAA"/>
    <property type="match status" value="1"/>
</dbReference>
<gene>
    <name evidence="14" type="ordered locus">MYPU_7000</name>
</gene>
<keyword evidence="5" id="KW-0375">Hydrogen ion transport</keyword>
<evidence type="ECO:0000256" key="11">
    <source>
        <dbReference type="ARBA" id="ARBA00023310"/>
    </source>
</evidence>
<dbReference type="GO" id="GO:0046933">
    <property type="term" value="F:proton-transporting ATP synthase activity, rotational mechanism"/>
    <property type="evidence" value="ECO:0007669"/>
    <property type="project" value="InterPro"/>
</dbReference>
<dbReference type="KEGG" id="mpu:MYPU_7000"/>
<dbReference type="EC" id="3.6.1.34" evidence="14"/>
<evidence type="ECO:0000259" key="13">
    <source>
        <dbReference type="SMART" id="SM00382"/>
    </source>
</evidence>
<keyword evidence="3" id="KW-0813">Transport</keyword>
<proteinExistence type="inferred from homology"/>
<evidence type="ECO:0000256" key="12">
    <source>
        <dbReference type="ARBA" id="ARBA00026013"/>
    </source>
</evidence>
<dbReference type="PIR" id="D90599">
    <property type="entry name" value="D90599"/>
</dbReference>
<dbReference type="PANTHER" id="PTHR48082">
    <property type="entry name" value="ATP SYNTHASE SUBUNIT ALPHA, MITOCHONDRIAL"/>
    <property type="match status" value="1"/>
</dbReference>
<evidence type="ECO:0000256" key="5">
    <source>
        <dbReference type="ARBA" id="ARBA00022781"/>
    </source>
</evidence>